<evidence type="ECO:0000256" key="2">
    <source>
        <dbReference type="PROSITE-ProRule" id="PRU00493"/>
    </source>
</evidence>
<protein>
    <recommendedName>
        <fullName evidence="3">Glycine radical domain-containing protein</fullName>
    </recommendedName>
</protein>
<sequence length="125" mass="14117">MNAIQVLSGRLKGGIFLMTEEAVRVICAPGYGEDEVFKNGSVKYESIKTEIANNAFRDVEIEVMQNSGFHLNVNVLSRDQLLLAMEQPELYPNIVVRISGYAVRFNSLTREQQLDIVSRTFTQTM</sequence>
<reference evidence="4 5" key="1">
    <citation type="journal article" date="2012" name="Vet. Microbiol.">
        <title>Complete genome sequence and characterization of a broad-host range T4-like bacteriophage phiAS5 infecting Aeromonas salmonicida subsp. salmonicida.</title>
        <authorList>
            <person name="Kim J.H."/>
            <person name="Son J.S."/>
            <person name="Choi Y.J."/>
            <person name="Choresca C.H.Jr."/>
            <person name="Shin S.P."/>
            <person name="Han J.E."/>
            <person name="Jun J.W."/>
            <person name="Park S.C."/>
        </authorList>
    </citation>
    <scope>NUCLEOTIDE SEQUENCE [LARGE SCALE GENOMIC DNA]</scope>
</reference>
<dbReference type="EMBL" id="HM452126">
    <property type="protein sequence ID" value="ADM80008.1"/>
    <property type="molecule type" value="Genomic_DNA"/>
</dbReference>
<organism evidence="4 5">
    <name type="scientific">Aeromonas phage phiAS5</name>
    <dbReference type="NCBI Taxonomy" id="879630"/>
    <lineage>
        <taxon>Viruses</taxon>
        <taxon>Duplodnaviria</taxon>
        <taxon>Heunggongvirae</taxon>
        <taxon>Uroviricota</taxon>
        <taxon>Caudoviricetes</taxon>
        <taxon>Pantevenvirales</taxon>
        <taxon>Straboviridae</taxon>
        <taxon>Chrysonvirus</taxon>
        <taxon>Chrysonvirus as5</taxon>
    </lineage>
</organism>
<dbReference type="SUPFAM" id="SSF51998">
    <property type="entry name" value="PFL-like glycyl radical enzymes"/>
    <property type="match status" value="1"/>
</dbReference>
<dbReference type="Gene3D" id="3.20.70.20">
    <property type="match status" value="1"/>
</dbReference>
<dbReference type="GO" id="GO:0008861">
    <property type="term" value="F:formate C-acetyltransferase activity"/>
    <property type="evidence" value="ECO:0007669"/>
    <property type="project" value="TreeGrafter"/>
</dbReference>
<feature type="modified residue" description="Glycine radical" evidence="2">
    <location>
        <position position="100"/>
    </location>
</feature>
<dbReference type="InterPro" id="IPR001150">
    <property type="entry name" value="Gly_radical"/>
</dbReference>
<name>E1A2R2_9CAUD</name>
<evidence type="ECO:0000256" key="1">
    <source>
        <dbReference type="ARBA" id="ARBA00022818"/>
    </source>
</evidence>
<evidence type="ECO:0000313" key="5">
    <source>
        <dbReference type="Proteomes" id="UP000002236"/>
    </source>
</evidence>
<dbReference type="InterPro" id="IPR019777">
    <property type="entry name" value="Form_AcTrfase_GR_CS"/>
</dbReference>
<keyword evidence="1 2" id="KW-0556">Organic radical</keyword>
<dbReference type="OrthoDB" id="14422at10239"/>
<dbReference type="KEGG" id="vg:9861572"/>
<dbReference type="Pfam" id="PF01228">
    <property type="entry name" value="Gly_radical"/>
    <property type="match status" value="1"/>
</dbReference>
<keyword evidence="5" id="KW-1185">Reference proteome</keyword>
<dbReference type="PANTHER" id="PTHR30191:SF0">
    <property type="entry name" value="FORMATE ACETYLTRANSFERASE 1"/>
    <property type="match status" value="1"/>
</dbReference>
<evidence type="ECO:0000313" key="4">
    <source>
        <dbReference type="EMBL" id="ADM80008.1"/>
    </source>
</evidence>
<dbReference type="InterPro" id="IPR050244">
    <property type="entry name" value="Auton_GlycylRad_Cofactor"/>
</dbReference>
<proteinExistence type="predicted"/>
<feature type="domain" description="Glycine radical" evidence="3">
    <location>
        <begin position="1"/>
        <end position="125"/>
    </location>
</feature>
<dbReference type="PROSITE" id="PS51149">
    <property type="entry name" value="GLY_RADICAL_2"/>
    <property type="match status" value="1"/>
</dbReference>
<dbReference type="RefSeq" id="YP_003969454.1">
    <property type="nucleotide sequence ID" value="NC_014636.1"/>
</dbReference>
<gene>
    <name evidence="4" type="ORF">phiAS5_ORF0165</name>
</gene>
<dbReference type="GeneID" id="9861572"/>
<accession>E1A2R2</accession>
<dbReference type="Proteomes" id="UP000002236">
    <property type="component" value="Segment"/>
</dbReference>
<dbReference type="PANTHER" id="PTHR30191">
    <property type="entry name" value="FORMATE ACETYLTRANSFERASE"/>
    <property type="match status" value="1"/>
</dbReference>
<dbReference type="PROSITE" id="PS00850">
    <property type="entry name" value="GLY_RADICAL_1"/>
    <property type="match status" value="1"/>
</dbReference>
<evidence type="ECO:0000259" key="3">
    <source>
        <dbReference type="PROSITE" id="PS51149"/>
    </source>
</evidence>